<proteinExistence type="predicted"/>
<sequence>MVTTGSRESGFDSERSLRSGYHIQGRQQARKLPISDSESEVLGSALGSSRALAGAEKAIKLDYLEEVKVVTRFPWVNLRKDHYSSVGTRRTQRFGEKRRPAWRRWRGEVGAPARSSRPPVGLKPLTRRKVVTRMRQGIGSDTFPSAPSSGTRRRPGRYPEWPGNPAGPWVEDPRSRRPSRFRPRFLTPFCPSQPTYLKQRVQLLAVDHSARASMKNAASCEN</sequence>
<comment type="caution">
    <text evidence="2">The sequence shown here is derived from an EMBL/GenBank/DDBJ whole genome shotgun (WGS) entry which is preliminary data.</text>
</comment>
<name>A0A7J6BJW8_9TELE</name>
<accession>A0A7J6BJW8</accession>
<keyword evidence="3" id="KW-1185">Reference proteome</keyword>
<dbReference type="AlphaFoldDB" id="A0A7J6BJW8"/>
<organism evidence="2 3">
    <name type="scientific">Onychostoma macrolepis</name>
    <dbReference type="NCBI Taxonomy" id="369639"/>
    <lineage>
        <taxon>Eukaryota</taxon>
        <taxon>Metazoa</taxon>
        <taxon>Chordata</taxon>
        <taxon>Craniata</taxon>
        <taxon>Vertebrata</taxon>
        <taxon>Euteleostomi</taxon>
        <taxon>Actinopterygii</taxon>
        <taxon>Neopterygii</taxon>
        <taxon>Teleostei</taxon>
        <taxon>Ostariophysi</taxon>
        <taxon>Cypriniformes</taxon>
        <taxon>Cyprinidae</taxon>
        <taxon>Acrossocheilinae</taxon>
        <taxon>Onychostoma</taxon>
    </lineage>
</organism>
<evidence type="ECO:0000313" key="2">
    <source>
        <dbReference type="EMBL" id="KAF4094573.1"/>
    </source>
</evidence>
<dbReference type="Proteomes" id="UP000579812">
    <property type="component" value="Unassembled WGS sequence"/>
</dbReference>
<feature type="region of interest" description="Disordered" evidence="1">
    <location>
        <begin position="1"/>
        <end position="37"/>
    </location>
</feature>
<feature type="region of interest" description="Disordered" evidence="1">
    <location>
        <begin position="137"/>
        <end position="188"/>
    </location>
</feature>
<gene>
    <name evidence="2" type="ORF">G5714_024705</name>
</gene>
<dbReference type="EMBL" id="JAAMOB010000089">
    <property type="protein sequence ID" value="KAF4094573.1"/>
    <property type="molecule type" value="Genomic_DNA"/>
</dbReference>
<protein>
    <submittedName>
        <fullName evidence="2">Uncharacterized protein</fullName>
    </submittedName>
</protein>
<evidence type="ECO:0000313" key="3">
    <source>
        <dbReference type="Proteomes" id="UP000579812"/>
    </source>
</evidence>
<evidence type="ECO:0000256" key="1">
    <source>
        <dbReference type="SAM" id="MobiDB-lite"/>
    </source>
</evidence>
<reference evidence="2 3" key="1">
    <citation type="submission" date="2020-04" db="EMBL/GenBank/DDBJ databases">
        <title>Chromosome-level genome assembly of a cyprinid fish Onychostoma macrolepis by integration of Nanopore Sequencing, Bionano and Hi-C technology.</title>
        <authorList>
            <person name="Wang D."/>
        </authorList>
    </citation>
    <scope>NUCLEOTIDE SEQUENCE [LARGE SCALE GENOMIC DNA]</scope>
    <source>
        <strain evidence="2">SWU-2019</strain>
        <tissue evidence="2">Muscle</tissue>
    </source>
</reference>